<dbReference type="Proteomes" id="UP000078459">
    <property type="component" value="Unassembled WGS sequence"/>
</dbReference>
<gene>
    <name evidence="2" type="ORF">A5893_00850</name>
</gene>
<evidence type="ECO:0000313" key="2">
    <source>
        <dbReference type="EMBL" id="OAQ41691.1"/>
    </source>
</evidence>
<evidence type="ECO:0000313" key="3">
    <source>
        <dbReference type="Proteomes" id="UP000078459"/>
    </source>
</evidence>
<protein>
    <submittedName>
        <fullName evidence="2">GCN5 family acetyltransferase</fullName>
    </submittedName>
</protein>
<proteinExistence type="predicted"/>
<keyword evidence="2" id="KW-0808">Transferase</keyword>
<dbReference type="GO" id="GO:0016747">
    <property type="term" value="F:acyltransferase activity, transferring groups other than amino-acyl groups"/>
    <property type="evidence" value="ECO:0007669"/>
    <property type="project" value="InterPro"/>
</dbReference>
<feature type="domain" description="N-acetyltransferase" evidence="1">
    <location>
        <begin position="3"/>
        <end position="170"/>
    </location>
</feature>
<dbReference type="CDD" id="cd04301">
    <property type="entry name" value="NAT_SF"/>
    <property type="match status" value="1"/>
</dbReference>
<dbReference type="OrthoDB" id="9796381at2"/>
<dbReference type="STRING" id="1826909.A5893_00850"/>
<keyword evidence="3" id="KW-1185">Reference proteome</keyword>
<dbReference type="PROSITE" id="PS51186">
    <property type="entry name" value="GNAT"/>
    <property type="match status" value="1"/>
</dbReference>
<dbReference type="RefSeq" id="WP_068820722.1">
    <property type="nucleotide sequence ID" value="NZ_LWHJ01000011.1"/>
</dbReference>
<dbReference type="Gene3D" id="3.40.630.30">
    <property type="match status" value="1"/>
</dbReference>
<dbReference type="InterPro" id="IPR000182">
    <property type="entry name" value="GNAT_dom"/>
</dbReference>
<dbReference type="InterPro" id="IPR016181">
    <property type="entry name" value="Acyl_CoA_acyltransferase"/>
</dbReference>
<dbReference type="Pfam" id="PF00583">
    <property type="entry name" value="Acetyltransf_1"/>
    <property type="match status" value="1"/>
</dbReference>
<organism evidence="2 3">
    <name type="scientific">Pedobacter psychrophilus</name>
    <dbReference type="NCBI Taxonomy" id="1826909"/>
    <lineage>
        <taxon>Bacteria</taxon>
        <taxon>Pseudomonadati</taxon>
        <taxon>Bacteroidota</taxon>
        <taxon>Sphingobacteriia</taxon>
        <taxon>Sphingobacteriales</taxon>
        <taxon>Sphingobacteriaceae</taxon>
        <taxon>Pedobacter</taxon>
    </lineage>
</organism>
<evidence type="ECO:0000259" key="1">
    <source>
        <dbReference type="PROSITE" id="PS51186"/>
    </source>
</evidence>
<reference evidence="2 3" key="2">
    <citation type="submission" date="2016-06" db="EMBL/GenBank/DDBJ databases">
        <title>Pedobacter psychrophilus sp. nov., isolated from Antarctic fragmentary rock.</title>
        <authorList>
            <person name="Svec P."/>
        </authorList>
    </citation>
    <scope>NUCLEOTIDE SEQUENCE [LARGE SCALE GENOMIC DNA]</scope>
    <source>
        <strain evidence="2 3">CCM 8644</strain>
    </source>
</reference>
<dbReference type="EMBL" id="LWHJ01000011">
    <property type="protein sequence ID" value="OAQ41691.1"/>
    <property type="molecule type" value="Genomic_DNA"/>
</dbReference>
<accession>A0A179DKZ7</accession>
<dbReference type="SUPFAM" id="SSF55729">
    <property type="entry name" value="Acyl-CoA N-acyltransferases (Nat)"/>
    <property type="match status" value="1"/>
</dbReference>
<reference evidence="2 3" key="1">
    <citation type="submission" date="2016-04" db="EMBL/GenBank/DDBJ databases">
        <authorList>
            <person name="Evans L.H."/>
            <person name="Alamgir A."/>
            <person name="Owens N."/>
            <person name="Weber N.D."/>
            <person name="Virtaneva K."/>
            <person name="Barbian K."/>
            <person name="Babar A."/>
            <person name="Rosenke K."/>
        </authorList>
    </citation>
    <scope>NUCLEOTIDE SEQUENCE [LARGE SCALE GENOMIC DNA]</scope>
    <source>
        <strain evidence="2 3">CCM 8644</strain>
    </source>
</reference>
<name>A0A179DKZ7_9SPHI</name>
<comment type="caution">
    <text evidence="2">The sequence shown here is derived from an EMBL/GenBank/DDBJ whole genome shotgun (WGS) entry which is preliminary data.</text>
</comment>
<sequence length="174" mass="19832">MNVELQKADHSQAVKIWEILQKAIQRRKAEGSNQWQDGYPNLDIIKTDIEKEQGFVLIDGEDILGYCALILNDEPAYAEIEGKWLSDDDFVVFHRVAIDDGHLGKGLAKKMISLIEEYTLENNIYSVKADTNFDNMAMLKIFKNLGYTYCGEVYFRGGARKAFEKVLSKTSINI</sequence>
<dbReference type="AlphaFoldDB" id="A0A179DKZ7"/>